<dbReference type="NCBIfam" id="TIGR04116">
    <property type="entry name" value="CXXX_rpt_assoc"/>
    <property type="match status" value="1"/>
</dbReference>
<evidence type="ECO:0000313" key="2">
    <source>
        <dbReference type="Proteomes" id="UP000469523"/>
    </source>
</evidence>
<proteinExistence type="predicted"/>
<keyword evidence="2" id="KW-1185">Reference proteome</keyword>
<sequence length="89" mass="11032">MINIKEVWELNEAEFKEIEDLFEKKIALENLTKIIDTNNQELYDKLIKDYGKTVHQFDSWWNEMSRKYHWEGSNWWLDFETKKIMTNKK</sequence>
<accession>A0A6N7XVF8</accession>
<dbReference type="InterPro" id="IPR026413">
    <property type="entry name" value="CXXX_rpt_assoc"/>
</dbReference>
<evidence type="ECO:0000313" key="1">
    <source>
        <dbReference type="EMBL" id="MSU00298.1"/>
    </source>
</evidence>
<name>A0A6N7XVF8_9FIRM</name>
<protein>
    <submittedName>
        <fullName evidence="1">CXXX repeat peptide modification system protein</fullName>
    </submittedName>
</protein>
<gene>
    <name evidence="1" type="ORF">FYJ83_02315</name>
</gene>
<reference evidence="1 2" key="1">
    <citation type="submission" date="2019-09" db="EMBL/GenBank/DDBJ databases">
        <title>In-depth cultivation of the pig gut microbiome towards novel bacterial diversity and tailored functional studies.</title>
        <authorList>
            <person name="Wylensek D."/>
            <person name="Hitch T.C.A."/>
            <person name="Clavel T."/>
        </authorList>
    </citation>
    <scope>NUCLEOTIDE SEQUENCE [LARGE SCALE GENOMIC DNA]</scope>
    <source>
        <strain evidence="1 2">WCA3-693-APC-4?</strain>
    </source>
</reference>
<comment type="caution">
    <text evidence="1">The sequence shown here is derived from an EMBL/GenBank/DDBJ whole genome shotgun (WGS) entry which is preliminary data.</text>
</comment>
<dbReference type="AlphaFoldDB" id="A0A6N7XVF8"/>
<dbReference type="Proteomes" id="UP000469523">
    <property type="component" value="Unassembled WGS sequence"/>
</dbReference>
<organism evidence="1 2">
    <name type="scientific">Tissierella pigra</name>
    <dbReference type="NCBI Taxonomy" id="2607614"/>
    <lineage>
        <taxon>Bacteria</taxon>
        <taxon>Bacillati</taxon>
        <taxon>Bacillota</taxon>
        <taxon>Tissierellia</taxon>
        <taxon>Tissierellales</taxon>
        <taxon>Tissierellaceae</taxon>
        <taxon>Tissierella</taxon>
    </lineage>
</organism>
<dbReference type="EMBL" id="VUNQ01000003">
    <property type="protein sequence ID" value="MSU00298.1"/>
    <property type="molecule type" value="Genomic_DNA"/>
</dbReference>
<dbReference type="RefSeq" id="WP_154438712.1">
    <property type="nucleotide sequence ID" value="NZ_JAHLPJ010000001.1"/>
</dbReference>